<gene>
    <name evidence="1" type="ORF">QAD02_000879</name>
</gene>
<accession>A0ACC2NEN0</accession>
<evidence type="ECO:0000313" key="1">
    <source>
        <dbReference type="EMBL" id="KAJ8669620.1"/>
    </source>
</evidence>
<reference evidence="1" key="1">
    <citation type="submission" date="2023-04" db="EMBL/GenBank/DDBJ databases">
        <title>A chromosome-level genome assembly of the parasitoid wasp Eretmocerus hayati.</title>
        <authorList>
            <person name="Zhong Y."/>
            <person name="Liu S."/>
            <person name="Liu Y."/>
        </authorList>
    </citation>
    <scope>NUCLEOTIDE SEQUENCE</scope>
    <source>
        <strain evidence="1">ZJU_SS_LIU_2023</strain>
    </source>
</reference>
<dbReference type="EMBL" id="CM056743">
    <property type="protein sequence ID" value="KAJ8669620.1"/>
    <property type="molecule type" value="Genomic_DNA"/>
</dbReference>
<keyword evidence="2" id="KW-1185">Reference proteome</keyword>
<dbReference type="Proteomes" id="UP001239111">
    <property type="component" value="Chromosome 3"/>
</dbReference>
<sequence>MNREVGAYSELSHDNHSDAYSFDEVGCVVAPVLGEPLGPDDRNALVTNGSLQGLIIRLRLGVRKVVALANNQSVSDLIRVPLALRVGRLVFALSDDVELLHKNRTAREKVCIGVAFGKAVHDILLESEHLGSLLLGAGLQICSFEPGGG</sequence>
<organism evidence="1 2">
    <name type="scientific">Eretmocerus hayati</name>
    <dbReference type="NCBI Taxonomy" id="131215"/>
    <lineage>
        <taxon>Eukaryota</taxon>
        <taxon>Metazoa</taxon>
        <taxon>Ecdysozoa</taxon>
        <taxon>Arthropoda</taxon>
        <taxon>Hexapoda</taxon>
        <taxon>Insecta</taxon>
        <taxon>Pterygota</taxon>
        <taxon>Neoptera</taxon>
        <taxon>Endopterygota</taxon>
        <taxon>Hymenoptera</taxon>
        <taxon>Apocrita</taxon>
        <taxon>Proctotrupomorpha</taxon>
        <taxon>Chalcidoidea</taxon>
        <taxon>Aphelinidae</taxon>
        <taxon>Aphelininae</taxon>
        <taxon>Eretmocerus</taxon>
    </lineage>
</organism>
<proteinExistence type="predicted"/>
<name>A0ACC2NEN0_9HYME</name>
<comment type="caution">
    <text evidence="1">The sequence shown here is derived from an EMBL/GenBank/DDBJ whole genome shotgun (WGS) entry which is preliminary data.</text>
</comment>
<protein>
    <submittedName>
        <fullName evidence="1">Uncharacterized protein</fullName>
    </submittedName>
</protein>
<evidence type="ECO:0000313" key="2">
    <source>
        <dbReference type="Proteomes" id="UP001239111"/>
    </source>
</evidence>